<evidence type="ECO:0000256" key="2">
    <source>
        <dbReference type="ARBA" id="ARBA00006193"/>
    </source>
</evidence>
<organism evidence="7 8">
    <name type="scientific">Mycteria americana</name>
    <name type="common">Wood stork</name>
    <dbReference type="NCBI Taxonomy" id="33587"/>
    <lineage>
        <taxon>Eukaryota</taxon>
        <taxon>Metazoa</taxon>
        <taxon>Chordata</taxon>
        <taxon>Craniata</taxon>
        <taxon>Vertebrata</taxon>
        <taxon>Euteleostomi</taxon>
        <taxon>Archelosauria</taxon>
        <taxon>Archosauria</taxon>
        <taxon>Dinosauria</taxon>
        <taxon>Saurischia</taxon>
        <taxon>Theropoda</taxon>
        <taxon>Coelurosauria</taxon>
        <taxon>Aves</taxon>
        <taxon>Neognathae</taxon>
        <taxon>Neoaves</taxon>
        <taxon>Aequornithes</taxon>
        <taxon>Ciconiiformes</taxon>
        <taxon>Ciconiidae</taxon>
        <taxon>Mycteria</taxon>
    </lineage>
</organism>
<evidence type="ECO:0000256" key="1">
    <source>
        <dbReference type="ARBA" id="ARBA00004141"/>
    </source>
</evidence>
<protein>
    <recommendedName>
        <fullName evidence="9">T4S1 protein</fullName>
    </recommendedName>
</protein>
<gene>
    <name evidence="7" type="ORF">QYF61_010794</name>
</gene>
<comment type="caution">
    <text evidence="7">The sequence shown here is derived from an EMBL/GenBank/DDBJ whole genome shotgun (WGS) entry which is preliminary data.</text>
</comment>
<name>A0AAN7NPT7_MYCAM</name>
<feature type="transmembrane region" description="Helical" evidence="6">
    <location>
        <begin position="12"/>
        <end position="32"/>
    </location>
</feature>
<evidence type="ECO:0000256" key="6">
    <source>
        <dbReference type="SAM" id="Phobius"/>
    </source>
</evidence>
<dbReference type="InterPro" id="IPR008661">
    <property type="entry name" value="L6_membrane"/>
</dbReference>
<comment type="similarity">
    <text evidence="2">Belongs to the L6 tetraspanin family.</text>
</comment>
<dbReference type="PANTHER" id="PTHR14198">
    <property type="entry name" value="TRANSMEMBRANE 4 L6 FAMILY MEMBER 1-RELATED"/>
    <property type="match status" value="1"/>
</dbReference>
<keyword evidence="3 6" id="KW-0812">Transmembrane</keyword>
<feature type="transmembrane region" description="Helical" evidence="6">
    <location>
        <begin position="225"/>
        <end position="246"/>
    </location>
</feature>
<feature type="transmembrane region" description="Helical" evidence="6">
    <location>
        <begin position="52"/>
        <end position="72"/>
    </location>
</feature>
<dbReference type="Pfam" id="PF05805">
    <property type="entry name" value="L6_membrane"/>
    <property type="match status" value="2"/>
</dbReference>
<evidence type="ECO:0000256" key="5">
    <source>
        <dbReference type="ARBA" id="ARBA00023136"/>
    </source>
</evidence>
<dbReference type="GO" id="GO:0016020">
    <property type="term" value="C:membrane"/>
    <property type="evidence" value="ECO:0007669"/>
    <property type="project" value="UniProtKB-SubCell"/>
</dbReference>
<dbReference type="AlphaFoldDB" id="A0AAN7NPT7"/>
<dbReference type="PANTHER" id="PTHR14198:SF22">
    <property type="entry name" value="TRANSMEMBRANE 4 L6 FAMILY MEMBER 19"/>
    <property type="match status" value="1"/>
</dbReference>
<accession>A0AAN7NPT7</accession>
<comment type="subcellular location">
    <subcellularLocation>
        <location evidence="1">Membrane</location>
        <topology evidence="1">Multi-pass membrane protein</topology>
    </subcellularLocation>
</comment>
<evidence type="ECO:0008006" key="9">
    <source>
        <dbReference type="Google" id="ProtNLM"/>
    </source>
</evidence>
<keyword evidence="5 6" id="KW-0472">Membrane</keyword>
<evidence type="ECO:0000256" key="3">
    <source>
        <dbReference type="ARBA" id="ARBA00022692"/>
    </source>
</evidence>
<evidence type="ECO:0000313" key="8">
    <source>
        <dbReference type="Proteomes" id="UP001333110"/>
    </source>
</evidence>
<keyword evidence="4 6" id="KW-1133">Transmembrane helix</keyword>
<sequence>MCVGKCSRIVGPCLLALGTVSVAANILLLFPGGASKYLAEGHISKHAKVMPGVWGGGITVLLAATHITAVGWRCAGCSDCGTRCNVRQLQDPCAKAVPSGSWWDVAGCHLSHGPAVGHGMDTPLLWPHTMFWSPPDFRSLLTTVPACCPQAFISAVLSKLALLGAAACFVLSGVGLTNGPLCFYNASEHGRGHGTLWGYPFLDAGGQEPDARAENYLHDRRTWSICLEPAGVVAWNVVLFSLLLLVSATEMVLASLQILNGCLGCLCGFCEGK</sequence>
<keyword evidence="8" id="KW-1185">Reference proteome</keyword>
<dbReference type="EMBL" id="JAUNZN010000006">
    <property type="protein sequence ID" value="KAK4819700.1"/>
    <property type="molecule type" value="Genomic_DNA"/>
</dbReference>
<dbReference type="Proteomes" id="UP001333110">
    <property type="component" value="Unassembled WGS sequence"/>
</dbReference>
<reference evidence="7 8" key="1">
    <citation type="journal article" date="2023" name="J. Hered.">
        <title>Chromosome-level genome of the wood stork (Mycteria americana) provides insight into avian chromosome evolution.</title>
        <authorList>
            <person name="Flamio R. Jr."/>
            <person name="Ramstad K.M."/>
        </authorList>
    </citation>
    <scope>NUCLEOTIDE SEQUENCE [LARGE SCALE GENOMIC DNA]</scope>
    <source>
        <strain evidence="7">JAX WOST 10</strain>
    </source>
</reference>
<evidence type="ECO:0000256" key="4">
    <source>
        <dbReference type="ARBA" id="ARBA00022989"/>
    </source>
</evidence>
<proteinExistence type="inferred from homology"/>
<evidence type="ECO:0000313" key="7">
    <source>
        <dbReference type="EMBL" id="KAK4819700.1"/>
    </source>
</evidence>